<name>A0A553P1Z0_TIGCA</name>
<dbReference type="Proteomes" id="UP000318571">
    <property type="component" value="Chromosome 7"/>
</dbReference>
<evidence type="ECO:0000313" key="2">
    <source>
        <dbReference type="EMBL" id="TRY71699.1"/>
    </source>
</evidence>
<gene>
    <name evidence="2" type="ORF">TCAL_00250</name>
</gene>
<organism evidence="2 3">
    <name type="scientific">Tigriopus californicus</name>
    <name type="common">Marine copepod</name>
    <dbReference type="NCBI Taxonomy" id="6832"/>
    <lineage>
        <taxon>Eukaryota</taxon>
        <taxon>Metazoa</taxon>
        <taxon>Ecdysozoa</taxon>
        <taxon>Arthropoda</taxon>
        <taxon>Crustacea</taxon>
        <taxon>Multicrustacea</taxon>
        <taxon>Hexanauplia</taxon>
        <taxon>Copepoda</taxon>
        <taxon>Harpacticoida</taxon>
        <taxon>Harpacticidae</taxon>
        <taxon>Tigriopus</taxon>
    </lineage>
</organism>
<feature type="transmembrane region" description="Helical" evidence="1">
    <location>
        <begin position="36"/>
        <end position="53"/>
    </location>
</feature>
<comment type="caution">
    <text evidence="2">The sequence shown here is derived from an EMBL/GenBank/DDBJ whole genome shotgun (WGS) entry which is preliminary data.</text>
</comment>
<evidence type="ECO:0000256" key="1">
    <source>
        <dbReference type="SAM" id="Phobius"/>
    </source>
</evidence>
<proteinExistence type="predicted"/>
<keyword evidence="3" id="KW-1185">Reference proteome</keyword>
<keyword evidence="1" id="KW-0472">Membrane</keyword>
<sequence length="221" mass="25751">MCGRRKFLFAFQISTQLPLVPNKILATQGRMRFRVIAVFFTFTLLASGYVSLAKNTTSMDFTKENLEVSRKLGLEMQKLLNQIRNQLHVNQKSLRKSIIKSNRRSVGSAFGYITAILMLVKVKYYDQTFVDLPTVLDVAGIVTEDAGYDAEELHAVEFVDTRCIHELEPLIRFYGIQKQFEDLEFEQIQYPQHRLEAHKQILWRDLTEFRRHAQSKDLSQD</sequence>
<keyword evidence="1" id="KW-0812">Transmembrane</keyword>
<accession>A0A553P1Z0</accession>
<reference evidence="2 3" key="1">
    <citation type="journal article" date="2018" name="Nat. Ecol. Evol.">
        <title>Genomic signatures of mitonuclear coevolution across populations of Tigriopus californicus.</title>
        <authorList>
            <person name="Barreto F.S."/>
            <person name="Watson E.T."/>
            <person name="Lima T.G."/>
            <person name="Willett C.S."/>
            <person name="Edmands S."/>
            <person name="Li W."/>
            <person name="Burton R.S."/>
        </authorList>
    </citation>
    <scope>NUCLEOTIDE SEQUENCE [LARGE SCALE GENOMIC DNA]</scope>
    <source>
        <strain evidence="2 3">San Diego</strain>
    </source>
</reference>
<protein>
    <submittedName>
        <fullName evidence="2">Uncharacterized protein</fullName>
    </submittedName>
</protein>
<evidence type="ECO:0000313" key="3">
    <source>
        <dbReference type="Proteomes" id="UP000318571"/>
    </source>
</evidence>
<dbReference type="EMBL" id="VCGU01000008">
    <property type="protein sequence ID" value="TRY71699.1"/>
    <property type="molecule type" value="Genomic_DNA"/>
</dbReference>
<keyword evidence="1" id="KW-1133">Transmembrane helix</keyword>
<dbReference type="AlphaFoldDB" id="A0A553P1Z0"/>